<feature type="domain" description="Major facilitator superfamily (MFS) profile" evidence="5">
    <location>
        <begin position="19"/>
        <end position="429"/>
    </location>
</feature>
<dbReference type="SUPFAM" id="SSF103473">
    <property type="entry name" value="MFS general substrate transporter"/>
    <property type="match status" value="1"/>
</dbReference>
<keyword evidence="1 4" id="KW-0812">Transmembrane</keyword>
<dbReference type="InterPro" id="IPR036259">
    <property type="entry name" value="MFS_trans_sf"/>
</dbReference>
<dbReference type="CDD" id="cd17355">
    <property type="entry name" value="MFS_YcxA_like"/>
    <property type="match status" value="1"/>
</dbReference>
<evidence type="ECO:0000256" key="3">
    <source>
        <dbReference type="ARBA" id="ARBA00023136"/>
    </source>
</evidence>
<dbReference type="Gene3D" id="1.20.1250.20">
    <property type="entry name" value="MFS general substrate transporter like domains"/>
    <property type="match status" value="1"/>
</dbReference>
<feature type="transmembrane region" description="Helical" evidence="4">
    <location>
        <begin position="316"/>
        <end position="336"/>
    </location>
</feature>
<dbReference type="InterPro" id="IPR011701">
    <property type="entry name" value="MFS"/>
</dbReference>
<sequence>MAQAVRVQGRDSGTAGRDGLAIVVAGGIVLALSFGVRSVFGGVVEPLSAELFGGRIEVFSLSIALQNLVWGLAQPAFGLLADRYGDRRAIWLGFAFYVAGMAVTILGTTAWAQHLGAGVLVGMGISGTAFGTVLAVVGRAAPEAKRAQYLGIASAMGSAGQVVLPLLTAWLIEWLDWRLTLLVIAAALAPMALCIPLLKAKAPAEPAGGATPLSSPSADPPTIDPPAIDPLGRTIAAAFGHGSYLMLAAGFFVCGFHLAFITAHLPTYVQNFCLSTGSAADLRTLGLQALALAGLANIAGTLLAARLGSRFAKPHVLAAIYALRAVVILLFISLPLTPLSVMLFALAMGLLWLSTVPLTSALVLVMFGPRAMGTLFGFVFLSHQLGGFAGVWLGGWIFDRTASYALVWYLAIALGIASAATHLAVREAPAMRPGLAFGG</sequence>
<feature type="transmembrane region" description="Helical" evidence="4">
    <location>
        <begin position="89"/>
        <end position="111"/>
    </location>
</feature>
<dbReference type="EMBL" id="JBHRTR010000028">
    <property type="protein sequence ID" value="MFC3228324.1"/>
    <property type="molecule type" value="Genomic_DNA"/>
</dbReference>
<feature type="transmembrane region" description="Helical" evidence="4">
    <location>
        <begin position="20"/>
        <end position="44"/>
    </location>
</feature>
<dbReference type="PANTHER" id="PTHR11360:SF284">
    <property type="entry name" value="EG:103B4.3 PROTEIN-RELATED"/>
    <property type="match status" value="1"/>
</dbReference>
<dbReference type="RefSeq" id="WP_379901334.1">
    <property type="nucleotide sequence ID" value="NZ_JBHRTR010000028.1"/>
</dbReference>
<feature type="transmembrane region" description="Helical" evidence="4">
    <location>
        <begin position="117"/>
        <end position="137"/>
    </location>
</feature>
<evidence type="ECO:0000256" key="1">
    <source>
        <dbReference type="ARBA" id="ARBA00022692"/>
    </source>
</evidence>
<dbReference type="InterPro" id="IPR050327">
    <property type="entry name" value="Proton-linked_MCT"/>
</dbReference>
<keyword evidence="2 4" id="KW-1133">Transmembrane helix</keyword>
<feature type="transmembrane region" description="Helical" evidence="4">
    <location>
        <begin position="178"/>
        <end position="198"/>
    </location>
</feature>
<evidence type="ECO:0000313" key="6">
    <source>
        <dbReference type="EMBL" id="MFC3228324.1"/>
    </source>
</evidence>
<dbReference type="Pfam" id="PF07690">
    <property type="entry name" value="MFS_1"/>
    <property type="match status" value="1"/>
</dbReference>
<dbReference type="InterPro" id="IPR020846">
    <property type="entry name" value="MFS_dom"/>
</dbReference>
<name>A0ABV7L1M3_9PROT</name>
<keyword evidence="7" id="KW-1185">Reference proteome</keyword>
<feature type="transmembrane region" description="Helical" evidence="4">
    <location>
        <begin position="56"/>
        <end position="77"/>
    </location>
</feature>
<dbReference type="PROSITE" id="PS50850">
    <property type="entry name" value="MFS"/>
    <property type="match status" value="1"/>
</dbReference>
<evidence type="ECO:0000259" key="5">
    <source>
        <dbReference type="PROSITE" id="PS50850"/>
    </source>
</evidence>
<feature type="transmembrane region" description="Helical" evidence="4">
    <location>
        <begin position="375"/>
        <end position="398"/>
    </location>
</feature>
<evidence type="ECO:0000313" key="7">
    <source>
        <dbReference type="Proteomes" id="UP001595528"/>
    </source>
</evidence>
<reference evidence="7" key="1">
    <citation type="journal article" date="2019" name="Int. J. Syst. Evol. Microbiol.">
        <title>The Global Catalogue of Microorganisms (GCM) 10K type strain sequencing project: providing services to taxonomists for standard genome sequencing and annotation.</title>
        <authorList>
            <consortium name="The Broad Institute Genomics Platform"/>
            <consortium name="The Broad Institute Genome Sequencing Center for Infectious Disease"/>
            <person name="Wu L."/>
            <person name="Ma J."/>
        </authorList>
    </citation>
    <scope>NUCLEOTIDE SEQUENCE [LARGE SCALE GENOMIC DNA]</scope>
    <source>
        <strain evidence="7">KCTC 42964</strain>
    </source>
</reference>
<feature type="transmembrane region" description="Helical" evidence="4">
    <location>
        <begin position="404"/>
        <end position="425"/>
    </location>
</feature>
<organism evidence="6 7">
    <name type="scientific">Marinibaculum pumilum</name>
    <dbReference type="NCBI Taxonomy" id="1766165"/>
    <lineage>
        <taxon>Bacteria</taxon>
        <taxon>Pseudomonadati</taxon>
        <taxon>Pseudomonadota</taxon>
        <taxon>Alphaproteobacteria</taxon>
        <taxon>Rhodospirillales</taxon>
        <taxon>Rhodospirillaceae</taxon>
        <taxon>Marinibaculum</taxon>
    </lineage>
</organism>
<gene>
    <name evidence="6" type="ORF">ACFOGJ_13865</name>
</gene>
<evidence type="ECO:0000256" key="4">
    <source>
        <dbReference type="SAM" id="Phobius"/>
    </source>
</evidence>
<feature type="transmembrane region" description="Helical" evidence="4">
    <location>
        <begin position="285"/>
        <end position="304"/>
    </location>
</feature>
<feature type="transmembrane region" description="Helical" evidence="4">
    <location>
        <begin position="244"/>
        <end position="265"/>
    </location>
</feature>
<feature type="transmembrane region" description="Helical" evidence="4">
    <location>
        <begin position="342"/>
        <end position="368"/>
    </location>
</feature>
<comment type="caution">
    <text evidence="6">The sequence shown here is derived from an EMBL/GenBank/DDBJ whole genome shotgun (WGS) entry which is preliminary data.</text>
</comment>
<proteinExistence type="predicted"/>
<evidence type="ECO:0000256" key="2">
    <source>
        <dbReference type="ARBA" id="ARBA00022989"/>
    </source>
</evidence>
<dbReference type="PANTHER" id="PTHR11360">
    <property type="entry name" value="MONOCARBOXYLATE TRANSPORTER"/>
    <property type="match status" value="1"/>
</dbReference>
<accession>A0ABV7L1M3</accession>
<protein>
    <submittedName>
        <fullName evidence="6">MFS transporter</fullName>
    </submittedName>
</protein>
<feature type="transmembrane region" description="Helical" evidence="4">
    <location>
        <begin position="149"/>
        <end position="172"/>
    </location>
</feature>
<dbReference type="Proteomes" id="UP001595528">
    <property type="component" value="Unassembled WGS sequence"/>
</dbReference>
<keyword evidence="3 4" id="KW-0472">Membrane</keyword>